<protein>
    <recommendedName>
        <fullName evidence="7">Phosphodiesterase</fullName>
        <ecNumber evidence="7">3.1.4.-</ecNumber>
    </recommendedName>
</protein>
<feature type="binding site" evidence="6">
    <location>
        <position position="267"/>
    </location>
    <ligand>
        <name>Zn(2+)</name>
        <dbReference type="ChEBI" id="CHEBI:29105"/>
        <label>1</label>
    </ligand>
</feature>
<evidence type="ECO:0000313" key="10">
    <source>
        <dbReference type="Proteomes" id="UP000319731"/>
    </source>
</evidence>
<dbReference type="SMART" id="SM00471">
    <property type="entry name" value="HDc"/>
    <property type="match status" value="1"/>
</dbReference>
<dbReference type="FunFam" id="1.10.1300.10:FF:000006">
    <property type="entry name" value="Phosphodiesterase 9A"/>
    <property type="match status" value="1"/>
</dbReference>
<dbReference type="InterPro" id="IPR036971">
    <property type="entry name" value="PDEase_catalytic_dom_sf"/>
</dbReference>
<dbReference type="OrthoDB" id="546632at2759"/>
<accession>A0A507CC34</accession>
<evidence type="ECO:0000259" key="8">
    <source>
        <dbReference type="PROSITE" id="PS51845"/>
    </source>
</evidence>
<dbReference type="GO" id="GO:0046872">
    <property type="term" value="F:metal ion binding"/>
    <property type="evidence" value="ECO:0007669"/>
    <property type="project" value="UniProtKB-KW"/>
</dbReference>
<dbReference type="STRING" id="1806994.A0A507CC34"/>
<dbReference type="GO" id="GO:0007165">
    <property type="term" value="P:signal transduction"/>
    <property type="evidence" value="ECO:0007669"/>
    <property type="project" value="InterPro"/>
</dbReference>
<dbReference type="EMBL" id="QEAO01000010">
    <property type="protein sequence ID" value="TPX35125.1"/>
    <property type="molecule type" value="Genomic_DNA"/>
</dbReference>
<evidence type="ECO:0000313" key="9">
    <source>
        <dbReference type="EMBL" id="TPX35125.1"/>
    </source>
</evidence>
<feature type="binding site" evidence="5">
    <location>
        <position position="267"/>
    </location>
    <ligand>
        <name>AMP</name>
        <dbReference type="ChEBI" id="CHEBI:456215"/>
    </ligand>
</feature>
<feature type="binding site" evidence="6">
    <location>
        <position position="266"/>
    </location>
    <ligand>
        <name>Zn(2+)</name>
        <dbReference type="ChEBI" id="CHEBI:29105"/>
        <label>1</label>
    </ligand>
</feature>
<feature type="active site" description="Proton donor" evidence="4">
    <location>
        <position position="226"/>
    </location>
</feature>
<dbReference type="PROSITE" id="PS51845">
    <property type="entry name" value="PDEASE_I_2"/>
    <property type="match status" value="1"/>
</dbReference>
<dbReference type="SUPFAM" id="SSF109604">
    <property type="entry name" value="HD-domain/PDEase-like"/>
    <property type="match status" value="1"/>
</dbReference>
<feature type="binding site" evidence="6">
    <location>
        <position position="230"/>
    </location>
    <ligand>
        <name>Zn(2+)</name>
        <dbReference type="ChEBI" id="CHEBI:29105"/>
        <label>1</label>
    </ligand>
</feature>
<dbReference type="CDD" id="cd00077">
    <property type="entry name" value="HDc"/>
    <property type="match status" value="1"/>
</dbReference>
<feature type="binding site" evidence="6">
    <location>
        <position position="267"/>
    </location>
    <ligand>
        <name>Zn(2+)</name>
        <dbReference type="ChEBI" id="CHEBI:29105"/>
        <label>2</label>
    </ligand>
</feature>
<dbReference type="Pfam" id="PF00233">
    <property type="entry name" value="PDEase_I"/>
    <property type="match status" value="1"/>
</dbReference>
<dbReference type="AlphaFoldDB" id="A0A507CC34"/>
<feature type="binding site" evidence="5">
    <location>
        <position position="376"/>
    </location>
    <ligand>
        <name>AMP</name>
        <dbReference type="ChEBI" id="CHEBI:456215"/>
    </ligand>
</feature>
<dbReference type="EC" id="3.1.4.-" evidence="7"/>
<dbReference type="PANTHER" id="PTHR11347">
    <property type="entry name" value="CYCLIC NUCLEOTIDE PHOSPHODIESTERASE"/>
    <property type="match status" value="1"/>
</dbReference>
<evidence type="ECO:0000256" key="4">
    <source>
        <dbReference type="PIRSR" id="PIRSR623088-1"/>
    </source>
</evidence>
<gene>
    <name evidence="9" type="ORF">SmJEL517_g02439</name>
</gene>
<proteinExistence type="inferred from homology"/>
<dbReference type="PROSITE" id="PS00126">
    <property type="entry name" value="PDEASE_I_1"/>
    <property type="match status" value="1"/>
</dbReference>
<name>A0A507CC34_9FUNG</name>
<feature type="binding site" evidence="6">
    <location>
        <position position="376"/>
    </location>
    <ligand>
        <name>Zn(2+)</name>
        <dbReference type="ChEBI" id="CHEBI:29105"/>
        <label>1</label>
    </ligand>
</feature>
<dbReference type="Proteomes" id="UP000319731">
    <property type="component" value="Unassembled WGS sequence"/>
</dbReference>
<dbReference type="GeneID" id="42003664"/>
<dbReference type="RefSeq" id="XP_031025710.1">
    <property type="nucleotide sequence ID" value="XM_031168367.1"/>
</dbReference>
<organism evidence="9 10">
    <name type="scientific">Synchytrium microbalum</name>
    <dbReference type="NCBI Taxonomy" id="1806994"/>
    <lineage>
        <taxon>Eukaryota</taxon>
        <taxon>Fungi</taxon>
        <taxon>Fungi incertae sedis</taxon>
        <taxon>Chytridiomycota</taxon>
        <taxon>Chytridiomycota incertae sedis</taxon>
        <taxon>Chytridiomycetes</taxon>
        <taxon>Synchytriales</taxon>
        <taxon>Synchytriaceae</taxon>
        <taxon>Synchytrium</taxon>
    </lineage>
</organism>
<comment type="similarity">
    <text evidence="7">Belongs to the cyclic nucleotide phosphodiesterase family.</text>
</comment>
<sequence length="481" mass="55086">MAATRKLYLRIVNTNRDESVEVPAQATDEEVKSLLLAAADATPEIVTMARLTRSSDNSVLAINKFIPANDANDRYRLEIKQGEKNRQLDDLTTQFTDVLAANLTVKDVTELKDSLTVIRRKLDDLDKTISTATGTIPKAPRQVVKRVSKLDPRFTTSPKYILSEETKMYLKQPTFDNWLWDENEITVLLETIFEEMGLIQDFNIEAAALRRFLNAIKDNYNHNPFHNFRHCFCVTQMMYGILNRTGVLRKFKPLDRLVLTVACIGHDLDHPGYNNAYQINAKTELATIYNDQSPLENHHCAMLFAILRNPECDILKNLPDAVFRDARRNIIKCILATDMAKHGEIMAQFKKVSENFNFEDAEHKILLMQMIIKCSDISNEVRPNDVAEPWVDCLLQEFFSQSDREKAEGLPTAPFMDREKVTKPGAQVGFIGFVMIPLYELAAKVLPDMEDEIIRPIRDSLTYYKEMQVKMDAAKKAEEKK</sequence>
<dbReference type="InterPro" id="IPR023174">
    <property type="entry name" value="PDEase_CS"/>
</dbReference>
<keyword evidence="10" id="KW-1185">Reference proteome</keyword>
<reference evidence="9 10" key="1">
    <citation type="journal article" date="2019" name="Sci. Rep.">
        <title>Comparative genomics of chytrid fungi reveal insights into the obligate biotrophic and pathogenic lifestyle of Synchytrium endobioticum.</title>
        <authorList>
            <person name="van de Vossenberg B.T.L.H."/>
            <person name="Warris S."/>
            <person name="Nguyen H.D.T."/>
            <person name="van Gent-Pelzer M.P.E."/>
            <person name="Joly D.L."/>
            <person name="van de Geest H.C."/>
            <person name="Bonants P.J.M."/>
            <person name="Smith D.S."/>
            <person name="Levesque C.A."/>
            <person name="van der Lee T.A.J."/>
        </authorList>
    </citation>
    <scope>NUCLEOTIDE SEQUENCE [LARGE SCALE GENOMIC DNA]</scope>
    <source>
        <strain evidence="9 10">JEL517</strain>
    </source>
</reference>
<dbReference type="Gene3D" id="1.10.1300.10">
    <property type="entry name" value="3'5'-cyclic nucleotide phosphodiesterase, catalytic domain"/>
    <property type="match status" value="1"/>
</dbReference>
<comment type="caution">
    <text evidence="9">The sequence shown here is derived from an EMBL/GenBank/DDBJ whole genome shotgun (WGS) entry which is preliminary data.</text>
</comment>
<dbReference type="InterPro" id="IPR003607">
    <property type="entry name" value="HD/PDEase_dom"/>
</dbReference>
<feature type="binding site" evidence="5">
    <location>
        <begin position="226"/>
        <end position="230"/>
    </location>
    <ligand>
        <name>AMP</name>
        <dbReference type="ChEBI" id="CHEBI:456215"/>
    </ligand>
</feature>
<keyword evidence="1" id="KW-0140">cGMP</keyword>
<feature type="binding site" evidence="5">
    <location>
        <position position="427"/>
    </location>
    <ligand>
        <name>AMP</name>
        <dbReference type="ChEBI" id="CHEBI:456215"/>
    </ligand>
</feature>
<dbReference type="InterPro" id="IPR002073">
    <property type="entry name" value="PDEase_catalytic_dom"/>
</dbReference>
<keyword evidence="3 7" id="KW-0378">Hydrolase</keyword>
<dbReference type="PRINTS" id="PR00387">
    <property type="entry name" value="PDIESTERASE1"/>
</dbReference>
<evidence type="ECO:0000256" key="2">
    <source>
        <dbReference type="ARBA" id="ARBA00022723"/>
    </source>
</evidence>
<comment type="cofactor">
    <cofactor evidence="7">
        <name>a divalent metal cation</name>
        <dbReference type="ChEBI" id="CHEBI:60240"/>
    </cofactor>
    <text evidence="7">Binds 2 divalent metal cations per subunit. Site 1 may preferentially bind zinc ions, while site 2 has a preference for magnesium and/or manganese ions.</text>
</comment>
<evidence type="ECO:0000256" key="5">
    <source>
        <dbReference type="PIRSR" id="PIRSR623088-2"/>
    </source>
</evidence>
<evidence type="ECO:0000256" key="1">
    <source>
        <dbReference type="ARBA" id="ARBA00022535"/>
    </source>
</evidence>
<evidence type="ECO:0000256" key="7">
    <source>
        <dbReference type="RuleBase" id="RU363067"/>
    </source>
</evidence>
<feature type="domain" description="PDEase" evidence="8">
    <location>
        <begin position="150"/>
        <end position="471"/>
    </location>
</feature>
<evidence type="ECO:0000256" key="6">
    <source>
        <dbReference type="PIRSR" id="PIRSR623088-3"/>
    </source>
</evidence>
<keyword evidence="2 6" id="KW-0479">Metal-binding</keyword>
<dbReference type="InterPro" id="IPR023088">
    <property type="entry name" value="PDEase"/>
</dbReference>
<evidence type="ECO:0000256" key="3">
    <source>
        <dbReference type="ARBA" id="ARBA00022801"/>
    </source>
</evidence>
<dbReference type="GO" id="GO:0004114">
    <property type="term" value="F:3',5'-cyclic-nucleotide phosphodiesterase activity"/>
    <property type="evidence" value="ECO:0007669"/>
    <property type="project" value="InterPro"/>
</dbReference>